<feature type="transmembrane region" description="Helical" evidence="6">
    <location>
        <begin position="316"/>
        <end position="337"/>
    </location>
</feature>
<dbReference type="Pfam" id="PF07690">
    <property type="entry name" value="MFS_1"/>
    <property type="match status" value="1"/>
</dbReference>
<accession>A0A1E3P817</accession>
<evidence type="ECO:0000256" key="3">
    <source>
        <dbReference type="ARBA" id="ARBA00022692"/>
    </source>
</evidence>
<keyword evidence="9" id="KW-1185">Reference proteome</keyword>
<dbReference type="STRING" id="683960.A0A1E3P817"/>
<feature type="transmembrane region" description="Helical" evidence="6">
    <location>
        <begin position="407"/>
        <end position="430"/>
    </location>
</feature>
<evidence type="ECO:0000256" key="4">
    <source>
        <dbReference type="ARBA" id="ARBA00022989"/>
    </source>
</evidence>
<dbReference type="OrthoDB" id="2962993at2759"/>
<dbReference type="Proteomes" id="UP000094112">
    <property type="component" value="Unassembled WGS sequence"/>
</dbReference>
<organism evidence="8 9">
    <name type="scientific">Wickerhamomyces anomalus (strain ATCC 58044 / CBS 1984 / NCYC 433 / NRRL Y-366-8)</name>
    <name type="common">Yeast</name>
    <name type="synonym">Hansenula anomala</name>
    <dbReference type="NCBI Taxonomy" id="683960"/>
    <lineage>
        <taxon>Eukaryota</taxon>
        <taxon>Fungi</taxon>
        <taxon>Dikarya</taxon>
        <taxon>Ascomycota</taxon>
        <taxon>Saccharomycotina</taxon>
        <taxon>Saccharomycetes</taxon>
        <taxon>Phaffomycetales</taxon>
        <taxon>Wickerhamomycetaceae</taxon>
        <taxon>Wickerhamomyces</taxon>
    </lineage>
</organism>
<dbReference type="EMBL" id="KV454208">
    <property type="protein sequence ID" value="ODQ61553.1"/>
    <property type="molecule type" value="Genomic_DNA"/>
</dbReference>
<dbReference type="GO" id="GO:0016020">
    <property type="term" value="C:membrane"/>
    <property type="evidence" value="ECO:0007669"/>
    <property type="project" value="UniProtKB-SubCell"/>
</dbReference>
<dbReference type="Gene3D" id="1.20.1250.20">
    <property type="entry name" value="MFS general substrate transporter like domains"/>
    <property type="match status" value="2"/>
</dbReference>
<dbReference type="RefSeq" id="XP_019040760.1">
    <property type="nucleotide sequence ID" value="XM_019184256.1"/>
</dbReference>
<keyword evidence="4 6" id="KW-1133">Transmembrane helix</keyword>
<name>A0A1E3P817_WICAA</name>
<dbReference type="GeneID" id="30201502"/>
<feature type="transmembrane region" description="Helical" evidence="6">
    <location>
        <begin position="194"/>
        <end position="213"/>
    </location>
</feature>
<feature type="transmembrane region" description="Helical" evidence="6">
    <location>
        <begin position="131"/>
        <end position="150"/>
    </location>
</feature>
<feature type="transmembrane region" description="Helical" evidence="6">
    <location>
        <begin position="380"/>
        <end position="401"/>
    </location>
</feature>
<dbReference type="InterPro" id="IPR011701">
    <property type="entry name" value="MFS"/>
</dbReference>
<feature type="transmembrane region" description="Helical" evidence="6">
    <location>
        <begin position="225"/>
        <end position="246"/>
    </location>
</feature>
<feature type="domain" description="Major facilitator superfamily (MFS) profile" evidence="7">
    <location>
        <begin position="64"/>
        <end position="500"/>
    </location>
</feature>
<evidence type="ECO:0000256" key="2">
    <source>
        <dbReference type="ARBA" id="ARBA00022448"/>
    </source>
</evidence>
<evidence type="ECO:0000256" key="1">
    <source>
        <dbReference type="ARBA" id="ARBA00004141"/>
    </source>
</evidence>
<gene>
    <name evidence="8" type="ORF">WICANDRAFT_75762</name>
</gene>
<dbReference type="InterPro" id="IPR036259">
    <property type="entry name" value="MFS_trans_sf"/>
</dbReference>
<dbReference type="InterPro" id="IPR020846">
    <property type="entry name" value="MFS_dom"/>
</dbReference>
<reference evidence="8 9" key="1">
    <citation type="journal article" date="2016" name="Proc. Natl. Acad. Sci. U.S.A.">
        <title>Comparative genomics of biotechnologically important yeasts.</title>
        <authorList>
            <person name="Riley R."/>
            <person name="Haridas S."/>
            <person name="Wolfe K.H."/>
            <person name="Lopes M.R."/>
            <person name="Hittinger C.T."/>
            <person name="Goeker M."/>
            <person name="Salamov A.A."/>
            <person name="Wisecaver J.H."/>
            <person name="Long T.M."/>
            <person name="Calvey C.H."/>
            <person name="Aerts A.L."/>
            <person name="Barry K.W."/>
            <person name="Choi C."/>
            <person name="Clum A."/>
            <person name="Coughlan A.Y."/>
            <person name="Deshpande S."/>
            <person name="Douglass A.P."/>
            <person name="Hanson S.J."/>
            <person name="Klenk H.-P."/>
            <person name="LaButti K.M."/>
            <person name="Lapidus A."/>
            <person name="Lindquist E.A."/>
            <person name="Lipzen A.M."/>
            <person name="Meier-Kolthoff J.P."/>
            <person name="Ohm R.A."/>
            <person name="Otillar R.P."/>
            <person name="Pangilinan J.L."/>
            <person name="Peng Y."/>
            <person name="Rokas A."/>
            <person name="Rosa C.A."/>
            <person name="Scheuner C."/>
            <person name="Sibirny A.A."/>
            <person name="Slot J.C."/>
            <person name="Stielow J.B."/>
            <person name="Sun H."/>
            <person name="Kurtzman C.P."/>
            <person name="Blackwell M."/>
            <person name="Grigoriev I.V."/>
            <person name="Jeffries T.W."/>
        </authorList>
    </citation>
    <scope>NUCLEOTIDE SEQUENCE [LARGE SCALE GENOMIC DNA]</scope>
    <source>
        <strain evidence="9">ATCC 58044 / CBS 1984 / NCYC 433 / NRRL Y-366-8</strain>
    </source>
</reference>
<dbReference type="SUPFAM" id="SSF103473">
    <property type="entry name" value="MFS general substrate transporter"/>
    <property type="match status" value="1"/>
</dbReference>
<keyword evidence="3 6" id="KW-0812">Transmembrane</keyword>
<feature type="transmembrane region" description="Helical" evidence="6">
    <location>
        <begin position="475"/>
        <end position="496"/>
    </location>
</feature>
<dbReference type="FunFam" id="1.20.1250.20:FF:000034">
    <property type="entry name" value="MFS general substrate transporter"/>
    <property type="match status" value="1"/>
</dbReference>
<feature type="transmembrane region" description="Helical" evidence="6">
    <location>
        <begin position="442"/>
        <end position="463"/>
    </location>
</feature>
<comment type="subcellular location">
    <subcellularLocation>
        <location evidence="1">Membrane</location>
        <topology evidence="1">Multi-pass membrane protein</topology>
    </subcellularLocation>
</comment>
<dbReference type="PANTHER" id="PTHR43791">
    <property type="entry name" value="PERMEASE-RELATED"/>
    <property type="match status" value="1"/>
</dbReference>
<evidence type="ECO:0000313" key="9">
    <source>
        <dbReference type="Proteomes" id="UP000094112"/>
    </source>
</evidence>
<feature type="transmembrane region" description="Helical" evidence="6">
    <location>
        <begin position="349"/>
        <end position="368"/>
    </location>
</feature>
<evidence type="ECO:0000256" key="6">
    <source>
        <dbReference type="SAM" id="Phobius"/>
    </source>
</evidence>
<protein>
    <recommendedName>
        <fullName evidence="7">Major facilitator superfamily (MFS) profile domain-containing protein</fullName>
    </recommendedName>
</protein>
<evidence type="ECO:0000313" key="8">
    <source>
        <dbReference type="EMBL" id="ODQ61553.1"/>
    </source>
</evidence>
<dbReference type="PROSITE" id="PS50850">
    <property type="entry name" value="MFS"/>
    <property type="match status" value="1"/>
</dbReference>
<keyword evidence="2" id="KW-0813">Transport</keyword>
<evidence type="ECO:0000259" key="7">
    <source>
        <dbReference type="PROSITE" id="PS50850"/>
    </source>
</evidence>
<proteinExistence type="predicted"/>
<dbReference type="PANTHER" id="PTHR43791:SF18">
    <property type="entry name" value="NICOTINIC ACID TRANSPORTER TNA1, PUTATIVE (AFU_ORTHOLOGUE AFUA_3G03820)-RELATED"/>
    <property type="match status" value="1"/>
</dbReference>
<dbReference type="GO" id="GO:0022857">
    <property type="term" value="F:transmembrane transporter activity"/>
    <property type="evidence" value="ECO:0007669"/>
    <property type="project" value="InterPro"/>
</dbReference>
<keyword evidence="5 6" id="KW-0472">Membrane</keyword>
<sequence length="531" mass="59210">MTLDKAETPIEKPEAEYATEVNTINRDTTLVTSNNDSDCYFEKPDDDWSDVDEKQVLKKIDWHLLPLVSVLYLLAYLDRGNIGNAKIEGLAEDLNIDGNQYNICLTVFFITYALFEVPSNMLLKKIGSQKIYIPSIMLAWGIVMVCMGVVQNYHGLLVTRLLLGVFESGLFPGLSYGLTRYYCRGELQFRQAMFYSAASIAGAFSGLLAFAIAKMNGIGGYEGWRWIFILEGLLTVAVAVLAFFIMPDYPDTVKFLTTREKEFVHWRLANDNNLKKNVNDSTTDKRHYQPDFKNFKDEDDISLKESLIRSLKDWQLYLHILVFYSIATPTYSVALSLPSVIKNMNYTSSIAQLMTIPIYVTASISSVIQAYFSDKAANRSLFIGGNLIVVIIGFAMAIAGQETDTPGVIYAGCFIAVISLYSSFSGCIIFCGNNLANSKKRAVGMAVQIGLGNFAGAFASNFYKPGGFTLGHGLSLGFAAMGVVSCIILVIGYQIINKKREQDLNNGKYDEVTDQEFFRMGDKSPYFRYTL</sequence>
<feature type="transmembrane region" description="Helical" evidence="6">
    <location>
        <begin position="162"/>
        <end position="182"/>
    </location>
</feature>
<evidence type="ECO:0000256" key="5">
    <source>
        <dbReference type="ARBA" id="ARBA00023136"/>
    </source>
</evidence>
<dbReference type="AlphaFoldDB" id="A0A1E3P817"/>